<reference evidence="7" key="1">
    <citation type="submission" date="2021-08" db="EMBL/GenBank/DDBJ databases">
        <title>Hoeflea bacterium WL0058 sp. nov., isolated from the sediment.</title>
        <authorList>
            <person name="Wang L."/>
            <person name="Zhang D."/>
        </authorList>
    </citation>
    <scope>NUCLEOTIDE SEQUENCE</scope>
    <source>
        <strain evidence="7">WL0058</strain>
    </source>
</reference>
<dbReference type="EMBL" id="JAICBX010000005">
    <property type="protein sequence ID" value="MBW8640283.1"/>
    <property type="molecule type" value="Genomic_DNA"/>
</dbReference>
<keyword evidence="8" id="KW-1185">Reference proteome</keyword>
<dbReference type="Pfam" id="PF00691">
    <property type="entry name" value="OmpA"/>
    <property type="match status" value="1"/>
</dbReference>
<dbReference type="Proteomes" id="UP001196509">
    <property type="component" value="Unassembled WGS sequence"/>
</dbReference>
<organism evidence="7 8">
    <name type="scientific">Flavimaribacter sediminis</name>
    <dbReference type="NCBI Taxonomy" id="2865987"/>
    <lineage>
        <taxon>Bacteria</taxon>
        <taxon>Pseudomonadati</taxon>
        <taxon>Pseudomonadota</taxon>
        <taxon>Alphaproteobacteria</taxon>
        <taxon>Hyphomicrobiales</taxon>
        <taxon>Rhizobiaceae</taxon>
        <taxon>Flavimaribacter</taxon>
    </lineage>
</organism>
<name>A0AAE3D404_9HYPH</name>
<keyword evidence="3" id="KW-0998">Cell outer membrane</keyword>
<dbReference type="PANTHER" id="PTHR30329:SF21">
    <property type="entry name" value="LIPOPROTEIN YIAD-RELATED"/>
    <property type="match status" value="1"/>
</dbReference>
<dbReference type="PROSITE" id="PS51123">
    <property type="entry name" value="OMPA_2"/>
    <property type="match status" value="1"/>
</dbReference>
<keyword evidence="5" id="KW-0732">Signal</keyword>
<evidence type="ECO:0000259" key="6">
    <source>
        <dbReference type="PROSITE" id="PS51123"/>
    </source>
</evidence>
<protein>
    <submittedName>
        <fullName evidence="7">OmpA family protein</fullName>
    </submittedName>
</protein>
<dbReference type="InterPro" id="IPR006664">
    <property type="entry name" value="OMP_bac"/>
</dbReference>
<sequence length="184" mass="20285">MIKLATRFGLALAAAIMFASVVPTLAQSPSAADIIKALRPKAPDKITSSRSPDGLFNERGIDAEDEEEVPSIDIRVNFALDSIKLENETLLTLRALGNALASNELSNQDIEIVGHTDGRGSDEYNDRLSKRRAAAVVAFILENFEVDRDHIKSEGRGEQELLYPEDPENDLNRRVEIRNVTALE</sequence>
<proteinExistence type="predicted"/>
<dbReference type="PANTHER" id="PTHR30329">
    <property type="entry name" value="STATOR ELEMENT OF FLAGELLAR MOTOR COMPLEX"/>
    <property type="match status" value="1"/>
</dbReference>
<accession>A0AAE3D404</accession>
<dbReference type="AlphaFoldDB" id="A0AAE3D404"/>
<evidence type="ECO:0000256" key="5">
    <source>
        <dbReference type="SAM" id="SignalP"/>
    </source>
</evidence>
<dbReference type="SUPFAM" id="SSF103088">
    <property type="entry name" value="OmpA-like"/>
    <property type="match status" value="1"/>
</dbReference>
<comment type="subcellular location">
    <subcellularLocation>
        <location evidence="1">Cell outer membrane</location>
    </subcellularLocation>
</comment>
<dbReference type="CDD" id="cd07185">
    <property type="entry name" value="OmpA_C-like"/>
    <property type="match status" value="1"/>
</dbReference>
<dbReference type="GO" id="GO:0009279">
    <property type="term" value="C:cell outer membrane"/>
    <property type="evidence" value="ECO:0007669"/>
    <property type="project" value="UniProtKB-SubCell"/>
</dbReference>
<dbReference type="PRINTS" id="PR01021">
    <property type="entry name" value="OMPADOMAIN"/>
</dbReference>
<dbReference type="InterPro" id="IPR006665">
    <property type="entry name" value="OmpA-like"/>
</dbReference>
<evidence type="ECO:0000256" key="3">
    <source>
        <dbReference type="ARBA" id="ARBA00023237"/>
    </source>
</evidence>
<feature type="domain" description="OmpA-like" evidence="6">
    <location>
        <begin position="65"/>
        <end position="183"/>
    </location>
</feature>
<evidence type="ECO:0000256" key="4">
    <source>
        <dbReference type="PROSITE-ProRule" id="PRU00473"/>
    </source>
</evidence>
<feature type="chain" id="PRO_5042195247" evidence="5">
    <location>
        <begin position="20"/>
        <end position="184"/>
    </location>
</feature>
<evidence type="ECO:0000256" key="1">
    <source>
        <dbReference type="ARBA" id="ARBA00004442"/>
    </source>
</evidence>
<dbReference type="RefSeq" id="WP_220230989.1">
    <property type="nucleotide sequence ID" value="NZ_JAICBX010000005.1"/>
</dbReference>
<evidence type="ECO:0000256" key="2">
    <source>
        <dbReference type="ARBA" id="ARBA00023136"/>
    </source>
</evidence>
<feature type="signal peptide" evidence="5">
    <location>
        <begin position="1"/>
        <end position="19"/>
    </location>
</feature>
<dbReference type="InterPro" id="IPR036737">
    <property type="entry name" value="OmpA-like_sf"/>
</dbReference>
<evidence type="ECO:0000313" key="7">
    <source>
        <dbReference type="EMBL" id="MBW8640283.1"/>
    </source>
</evidence>
<evidence type="ECO:0000313" key="8">
    <source>
        <dbReference type="Proteomes" id="UP001196509"/>
    </source>
</evidence>
<comment type="caution">
    <text evidence="7">The sequence shown here is derived from an EMBL/GenBank/DDBJ whole genome shotgun (WGS) entry which is preliminary data.</text>
</comment>
<gene>
    <name evidence="7" type="ORF">K1W69_24025</name>
</gene>
<dbReference type="Gene3D" id="3.30.1330.60">
    <property type="entry name" value="OmpA-like domain"/>
    <property type="match status" value="1"/>
</dbReference>
<dbReference type="InterPro" id="IPR050330">
    <property type="entry name" value="Bact_OuterMem_StrucFunc"/>
</dbReference>
<keyword evidence="2 4" id="KW-0472">Membrane</keyword>